<evidence type="ECO:0000256" key="2">
    <source>
        <dbReference type="ARBA" id="ARBA00007353"/>
    </source>
</evidence>
<protein>
    <recommendedName>
        <fullName evidence="10">Purine nucleoside phosphorylase</fullName>
    </recommendedName>
</protein>
<keyword evidence="6" id="KW-0862">Zinc</keyword>
<dbReference type="Proteomes" id="UP000192599">
    <property type="component" value="Unassembled WGS sequence"/>
</dbReference>
<dbReference type="InterPro" id="IPR038371">
    <property type="entry name" value="Cu_polyphenol_OxRdtase_sf"/>
</dbReference>
<evidence type="ECO:0000313" key="12">
    <source>
        <dbReference type="Proteomes" id="UP000192599"/>
    </source>
</evidence>
<evidence type="ECO:0000256" key="6">
    <source>
        <dbReference type="ARBA" id="ARBA00022833"/>
    </source>
</evidence>
<evidence type="ECO:0000256" key="5">
    <source>
        <dbReference type="ARBA" id="ARBA00022801"/>
    </source>
</evidence>
<proteinExistence type="inferred from homology"/>
<comment type="catalytic activity">
    <reaction evidence="7">
        <text>adenosine + H2O + H(+) = inosine + NH4(+)</text>
        <dbReference type="Rhea" id="RHEA:24408"/>
        <dbReference type="ChEBI" id="CHEBI:15377"/>
        <dbReference type="ChEBI" id="CHEBI:15378"/>
        <dbReference type="ChEBI" id="CHEBI:16335"/>
        <dbReference type="ChEBI" id="CHEBI:17596"/>
        <dbReference type="ChEBI" id="CHEBI:28938"/>
        <dbReference type="EC" id="3.5.4.4"/>
    </reaction>
    <physiologicalReaction direction="left-to-right" evidence="7">
        <dbReference type="Rhea" id="RHEA:24409"/>
    </physiologicalReaction>
</comment>
<evidence type="ECO:0000256" key="8">
    <source>
        <dbReference type="ARBA" id="ARBA00048968"/>
    </source>
</evidence>
<keyword evidence="5" id="KW-0378">Hydrolase</keyword>
<comment type="similarity">
    <text evidence="2 10">Belongs to the purine nucleoside phosphorylase YfiH/LACC1 family.</text>
</comment>
<evidence type="ECO:0000313" key="11">
    <source>
        <dbReference type="EMBL" id="OQR40812.1"/>
    </source>
</evidence>
<keyword evidence="4" id="KW-0479">Metal-binding</keyword>
<dbReference type="RefSeq" id="WP_081560993.1">
    <property type="nucleotide sequence ID" value="NZ_JAODDA010000001.1"/>
</dbReference>
<comment type="catalytic activity">
    <reaction evidence="1">
        <text>inosine + phosphate = alpha-D-ribose 1-phosphate + hypoxanthine</text>
        <dbReference type="Rhea" id="RHEA:27646"/>
        <dbReference type="ChEBI" id="CHEBI:17368"/>
        <dbReference type="ChEBI" id="CHEBI:17596"/>
        <dbReference type="ChEBI" id="CHEBI:43474"/>
        <dbReference type="ChEBI" id="CHEBI:57720"/>
        <dbReference type="EC" id="2.4.2.1"/>
    </reaction>
    <physiologicalReaction direction="left-to-right" evidence="1">
        <dbReference type="Rhea" id="RHEA:27647"/>
    </physiologicalReaction>
</comment>
<sequence length="225" mass="25556">MENRVFYTFTDENDGNLAFHVEDNEINVIKNRKNLALKLGYNYEDLVYMNQIHSSNIIVVDENSPKLVDNCDSIITRSKNLPLMVMVADCIPILMFDDKKGIIAAIHAGRNSTFLEISKKTAEVFIEKFSSNPEDINAVFGASIQKCCYEVSEDLSKIVENSFGKEFVKNNYIDLQGINKKQLNDLGIKNIEISNICTKCGDKPYFSYRKDKKTGRFAGIIILKD</sequence>
<organism evidence="11 12">
    <name type="scientific">Aliarcobacter cryaerophilus</name>
    <dbReference type="NCBI Taxonomy" id="28198"/>
    <lineage>
        <taxon>Bacteria</taxon>
        <taxon>Pseudomonadati</taxon>
        <taxon>Campylobacterota</taxon>
        <taxon>Epsilonproteobacteria</taxon>
        <taxon>Campylobacterales</taxon>
        <taxon>Arcobacteraceae</taxon>
        <taxon>Aliarcobacter</taxon>
    </lineage>
</organism>
<comment type="caution">
    <text evidence="11">The sequence shown here is derived from an EMBL/GenBank/DDBJ whole genome shotgun (WGS) entry which is preliminary data.</text>
</comment>
<comment type="catalytic activity">
    <reaction evidence="9">
        <text>S-methyl-5'-thioadenosine + phosphate = 5-(methylsulfanyl)-alpha-D-ribose 1-phosphate + adenine</text>
        <dbReference type="Rhea" id="RHEA:11852"/>
        <dbReference type="ChEBI" id="CHEBI:16708"/>
        <dbReference type="ChEBI" id="CHEBI:17509"/>
        <dbReference type="ChEBI" id="CHEBI:43474"/>
        <dbReference type="ChEBI" id="CHEBI:58533"/>
        <dbReference type="EC" id="2.4.2.28"/>
    </reaction>
    <physiologicalReaction direction="left-to-right" evidence="9">
        <dbReference type="Rhea" id="RHEA:11853"/>
    </physiologicalReaction>
</comment>
<evidence type="ECO:0000256" key="3">
    <source>
        <dbReference type="ARBA" id="ARBA00022679"/>
    </source>
</evidence>
<dbReference type="AlphaFoldDB" id="A0A1V9V9Z0"/>
<dbReference type="SUPFAM" id="SSF64438">
    <property type="entry name" value="CNF1/YfiH-like putative cysteine hydrolases"/>
    <property type="match status" value="1"/>
</dbReference>
<dbReference type="InterPro" id="IPR003730">
    <property type="entry name" value="Cu_polyphenol_OxRdtase"/>
</dbReference>
<gene>
    <name evidence="11" type="ORF">AS859_09450</name>
</gene>
<comment type="catalytic activity">
    <reaction evidence="8">
        <text>adenosine + phosphate = alpha-D-ribose 1-phosphate + adenine</text>
        <dbReference type="Rhea" id="RHEA:27642"/>
        <dbReference type="ChEBI" id="CHEBI:16335"/>
        <dbReference type="ChEBI" id="CHEBI:16708"/>
        <dbReference type="ChEBI" id="CHEBI:43474"/>
        <dbReference type="ChEBI" id="CHEBI:57720"/>
        <dbReference type="EC" id="2.4.2.1"/>
    </reaction>
    <physiologicalReaction direction="left-to-right" evidence="8">
        <dbReference type="Rhea" id="RHEA:27643"/>
    </physiologicalReaction>
</comment>
<dbReference type="PANTHER" id="PTHR30616:SF2">
    <property type="entry name" value="PURINE NUCLEOSIDE PHOSPHORYLASE LACC1"/>
    <property type="match status" value="1"/>
</dbReference>
<evidence type="ECO:0000256" key="1">
    <source>
        <dbReference type="ARBA" id="ARBA00000553"/>
    </source>
</evidence>
<keyword evidence="3" id="KW-0808">Transferase</keyword>
<dbReference type="NCBIfam" id="TIGR00726">
    <property type="entry name" value="peptidoglycan editing factor PgeF"/>
    <property type="match status" value="1"/>
</dbReference>
<dbReference type="PANTHER" id="PTHR30616">
    <property type="entry name" value="UNCHARACTERIZED PROTEIN YFIH"/>
    <property type="match status" value="1"/>
</dbReference>
<dbReference type="InterPro" id="IPR011324">
    <property type="entry name" value="Cytotoxic_necrot_fac-like_cat"/>
</dbReference>
<dbReference type="CDD" id="cd16833">
    <property type="entry name" value="YfiH"/>
    <property type="match status" value="1"/>
</dbReference>
<dbReference type="Pfam" id="PF02578">
    <property type="entry name" value="Cu-oxidase_4"/>
    <property type="match status" value="1"/>
</dbReference>
<dbReference type="GO" id="GO:0005507">
    <property type="term" value="F:copper ion binding"/>
    <property type="evidence" value="ECO:0007669"/>
    <property type="project" value="TreeGrafter"/>
</dbReference>
<dbReference type="EMBL" id="LNTC01000190">
    <property type="protein sequence ID" value="OQR40812.1"/>
    <property type="molecule type" value="Genomic_DNA"/>
</dbReference>
<dbReference type="GO" id="GO:0017061">
    <property type="term" value="F:S-methyl-5-thioadenosine phosphorylase activity"/>
    <property type="evidence" value="ECO:0007669"/>
    <property type="project" value="UniProtKB-EC"/>
</dbReference>
<name>A0A1V9V9Z0_9BACT</name>
<accession>A0A1V9V9Z0</accession>
<evidence type="ECO:0000256" key="9">
    <source>
        <dbReference type="ARBA" id="ARBA00049893"/>
    </source>
</evidence>
<reference evidence="11 12" key="1">
    <citation type="submission" date="2017-04" db="EMBL/GenBank/DDBJ databases">
        <title>Accumulation and expression of multiple antibiotic resistance genes in Arcobacter cryaerophilus that thrives in sewage.</title>
        <authorList>
            <person name="Millar J.A."/>
            <person name="Raghavan R."/>
        </authorList>
    </citation>
    <scope>NUCLEOTIDE SEQUENCE [LARGE SCALE GENOMIC DNA]</scope>
    <source>
        <strain evidence="11 12">AZT-1</strain>
    </source>
</reference>
<evidence type="ECO:0000256" key="10">
    <source>
        <dbReference type="RuleBase" id="RU361274"/>
    </source>
</evidence>
<dbReference type="GO" id="GO:0016787">
    <property type="term" value="F:hydrolase activity"/>
    <property type="evidence" value="ECO:0007669"/>
    <property type="project" value="UniProtKB-KW"/>
</dbReference>
<evidence type="ECO:0000256" key="7">
    <source>
        <dbReference type="ARBA" id="ARBA00047989"/>
    </source>
</evidence>
<evidence type="ECO:0000256" key="4">
    <source>
        <dbReference type="ARBA" id="ARBA00022723"/>
    </source>
</evidence>
<dbReference type="Gene3D" id="3.60.140.10">
    <property type="entry name" value="CNF1/YfiH-like putative cysteine hydrolases"/>
    <property type="match status" value="1"/>
</dbReference>